<evidence type="ECO:0000313" key="3">
    <source>
        <dbReference type="Proteomes" id="UP000187203"/>
    </source>
</evidence>
<dbReference type="InterPro" id="IPR017451">
    <property type="entry name" value="F-box-assoc_interact_dom"/>
</dbReference>
<gene>
    <name evidence="2" type="ORF">COLO4_11928</name>
</gene>
<dbReference type="NCBIfam" id="TIGR01640">
    <property type="entry name" value="F_box_assoc_1"/>
    <property type="match status" value="1"/>
</dbReference>
<dbReference type="AlphaFoldDB" id="A0A1R3K2Q4"/>
<keyword evidence="3" id="KW-1185">Reference proteome</keyword>
<name>A0A1R3K2Q4_9ROSI</name>
<dbReference type="Pfam" id="PF07734">
    <property type="entry name" value="FBA_1"/>
    <property type="match status" value="1"/>
</dbReference>
<dbReference type="Proteomes" id="UP000187203">
    <property type="component" value="Unassembled WGS sequence"/>
</dbReference>
<dbReference type="PANTHER" id="PTHR31111">
    <property type="entry name" value="BNAA05G37150D PROTEIN-RELATED"/>
    <property type="match status" value="1"/>
</dbReference>
<feature type="domain" description="F-box associated beta-propeller type 1" evidence="1">
    <location>
        <begin position="62"/>
        <end position="294"/>
    </location>
</feature>
<reference evidence="3" key="1">
    <citation type="submission" date="2013-09" db="EMBL/GenBank/DDBJ databases">
        <title>Corchorus olitorius genome sequencing.</title>
        <authorList>
            <person name="Alam M."/>
            <person name="Haque M.S."/>
            <person name="Islam M.S."/>
            <person name="Emdad E.M."/>
            <person name="Islam M.M."/>
            <person name="Ahmed B."/>
            <person name="Halim A."/>
            <person name="Hossen Q.M.M."/>
            <person name="Hossain M.Z."/>
            <person name="Ahmed R."/>
            <person name="Khan M.M."/>
            <person name="Islam R."/>
            <person name="Rashid M.M."/>
            <person name="Khan S.A."/>
            <person name="Rahman M.S."/>
            <person name="Alam M."/>
            <person name="Yahiya A.S."/>
            <person name="Khan M.S."/>
            <person name="Azam M.S."/>
            <person name="Haque T."/>
            <person name="Lashkar M.Z.H."/>
            <person name="Akhand A.I."/>
            <person name="Morshed G."/>
            <person name="Roy S."/>
            <person name="Uddin K.S."/>
            <person name="Rabeya T."/>
            <person name="Hossain A.S."/>
            <person name="Chowdhury A."/>
            <person name="Snigdha A.R."/>
            <person name="Mortoza M.S."/>
            <person name="Matin S.A."/>
            <person name="Hoque S.M.E."/>
            <person name="Islam M.K."/>
            <person name="Roy D.K."/>
            <person name="Haider R."/>
            <person name="Moosa M.M."/>
            <person name="Elias S.M."/>
            <person name="Hasan A.M."/>
            <person name="Jahan S."/>
            <person name="Shafiuddin M."/>
            <person name="Mahmood N."/>
            <person name="Shommy N.S."/>
        </authorList>
    </citation>
    <scope>NUCLEOTIDE SEQUENCE [LARGE SCALE GENOMIC DNA]</scope>
    <source>
        <strain evidence="3">cv. O-4</strain>
    </source>
</reference>
<organism evidence="2 3">
    <name type="scientific">Corchorus olitorius</name>
    <dbReference type="NCBI Taxonomy" id="93759"/>
    <lineage>
        <taxon>Eukaryota</taxon>
        <taxon>Viridiplantae</taxon>
        <taxon>Streptophyta</taxon>
        <taxon>Embryophyta</taxon>
        <taxon>Tracheophyta</taxon>
        <taxon>Spermatophyta</taxon>
        <taxon>Magnoliopsida</taxon>
        <taxon>eudicotyledons</taxon>
        <taxon>Gunneridae</taxon>
        <taxon>Pentapetalae</taxon>
        <taxon>rosids</taxon>
        <taxon>malvids</taxon>
        <taxon>Malvales</taxon>
        <taxon>Malvaceae</taxon>
        <taxon>Grewioideae</taxon>
        <taxon>Apeibeae</taxon>
        <taxon>Corchorus</taxon>
    </lineage>
</organism>
<accession>A0A1R3K2Q4</accession>
<comment type="caution">
    <text evidence="2">The sequence shown here is derived from an EMBL/GenBank/DDBJ whole genome shotgun (WGS) entry which is preliminary data.</text>
</comment>
<evidence type="ECO:0000259" key="1">
    <source>
        <dbReference type="Pfam" id="PF07734"/>
    </source>
</evidence>
<dbReference type="OrthoDB" id="5314306at2759"/>
<dbReference type="EMBL" id="AWUE01014779">
    <property type="protein sequence ID" value="OMP01370.1"/>
    <property type="molecule type" value="Genomic_DNA"/>
</dbReference>
<protein>
    <recommendedName>
        <fullName evidence="1">F-box associated beta-propeller type 1 domain-containing protein</fullName>
    </recommendedName>
</protein>
<proteinExistence type="predicted"/>
<sequence length="322" mass="36736">MASSFALISDYSRPKYGFRLLAPDKFDVCLEHKKPFDTNGLSIVGSCNGLHKLIPDESSTLTFHPNNIHENNKVFGFGYDSRNNDYKVVRVHELSNRIHGEVFSLGKNSWRNLGLVADDDAIISSFFQKDVCFLNGAIHKLVCDLYHKDEDNVYAYTSMLTFDVGSEIFQPFPLPDCVFCSKMRISVNEGLLCILDFGYENEECDIWVMQQYAVESSWTRLYSIRLVPPTSDYEMARTNFSGFGMNGELMFVHMSSIYHTDLIMYHPDNEEFKYVDVEGDILLSSVVACRESLVSLEQGKSIYKINKCKINADEKIQFGTLP</sequence>
<dbReference type="InterPro" id="IPR006527">
    <property type="entry name" value="F-box-assoc_dom_typ1"/>
</dbReference>
<dbReference type="STRING" id="93759.A0A1R3K2Q4"/>
<dbReference type="PANTHER" id="PTHR31111:SF134">
    <property type="entry name" value="F-BOX ASSOCIATED INTERACTION DOMAIN-CONTAINING PROTEIN"/>
    <property type="match status" value="1"/>
</dbReference>
<evidence type="ECO:0000313" key="2">
    <source>
        <dbReference type="EMBL" id="OMP01370.1"/>
    </source>
</evidence>